<gene>
    <name evidence="1" type="ORF">GGQ97_001558</name>
</gene>
<evidence type="ECO:0000313" key="2">
    <source>
        <dbReference type="Proteomes" id="UP000558192"/>
    </source>
</evidence>
<dbReference type="AlphaFoldDB" id="A0A7X6BGS5"/>
<evidence type="ECO:0000313" key="1">
    <source>
        <dbReference type="EMBL" id="NJC05765.1"/>
    </source>
</evidence>
<protein>
    <recommendedName>
        <fullName evidence="3">PD-(D/E)XK nuclease superfamily protein</fullName>
    </recommendedName>
</protein>
<evidence type="ECO:0008006" key="3">
    <source>
        <dbReference type="Google" id="ProtNLM"/>
    </source>
</evidence>
<keyword evidence="2" id="KW-1185">Reference proteome</keyword>
<name>A0A7X6BGS5_9SPHN</name>
<dbReference type="RefSeq" id="WP_168068526.1">
    <property type="nucleotide sequence ID" value="NZ_JAATJC010000001.1"/>
</dbReference>
<reference evidence="1 2" key="1">
    <citation type="submission" date="2020-03" db="EMBL/GenBank/DDBJ databases">
        <title>Genomic Encyclopedia of Type Strains, Phase IV (KMG-IV): sequencing the most valuable type-strain genomes for metagenomic binning, comparative biology and taxonomic classification.</title>
        <authorList>
            <person name="Goeker M."/>
        </authorList>
    </citation>
    <scope>NUCLEOTIDE SEQUENCE [LARGE SCALE GENOMIC DNA]</scope>
    <source>
        <strain evidence="1 2">DSM 16846</strain>
    </source>
</reference>
<dbReference type="EMBL" id="JAATJC010000001">
    <property type="protein sequence ID" value="NJC05765.1"/>
    <property type="molecule type" value="Genomic_DNA"/>
</dbReference>
<organism evidence="1 2">
    <name type="scientific">Sphingomonas kaistensis</name>
    <dbReference type="NCBI Taxonomy" id="298708"/>
    <lineage>
        <taxon>Bacteria</taxon>
        <taxon>Pseudomonadati</taxon>
        <taxon>Pseudomonadota</taxon>
        <taxon>Alphaproteobacteria</taxon>
        <taxon>Sphingomonadales</taxon>
        <taxon>Sphingomonadaceae</taxon>
        <taxon>Sphingomonas</taxon>
    </lineage>
</organism>
<sequence length="379" mass="42536">MTDLFSQLYKLCSRDGEKSCLEDWLTECIAVVFRSLSNEEWLALIERLSGHSALDLTAVLDGADITVRTQVSADHFGRPDLVIYVGDDPLILFENKVAHTVDQASDASGRVVHQLHRYAEWLSTQERAKGLRHSLVFLTHITAPPADFTISEGENVYFGVHRQVDSWGELTRFLIEITQGSGSNSFSHKLSLSLLEHLECNDMANEFPKTSDFAALELFLRFGPPLENLVTQMWRQVAHAANSSNQSGMSVDPEHEYGRYEASRYVNRTSRTGSTGSFLSTGIWYPEIGTGWDKDDLNGYEARGPHVFLLFADNDDDVFEDIKGVPGQDWLRPSSDFLVLRPLHSFGGDADDRARAMLEWLSGEAKKLRAFLLSENLTT</sequence>
<proteinExistence type="predicted"/>
<comment type="caution">
    <text evidence="1">The sequence shown here is derived from an EMBL/GenBank/DDBJ whole genome shotgun (WGS) entry which is preliminary data.</text>
</comment>
<accession>A0A7X6BGS5</accession>
<dbReference type="Proteomes" id="UP000558192">
    <property type="component" value="Unassembled WGS sequence"/>
</dbReference>